<dbReference type="InterPro" id="IPR005702">
    <property type="entry name" value="Wzc-like_C"/>
</dbReference>
<keyword evidence="5 9" id="KW-0418">Kinase</keyword>
<sequence length="217" mass="24285">MNRIASKNGLEPDYWAKEAYKTLRSNIQFLGDDIQVITFTSCTPNKENTNVSFKLAESFVKTGKRLLLIDADLRESALHKPQQNKEGKKGLTHYLTNQCGIGDVIIPSDVEDVDLILAGTKETDTTELLGQQKFEEMIGRLRNSYDYIFINTPPVGVYIDSAIVAGVSDGVVIVIESNAINRRFAKEAKEQLEASKCRILGVVLYKAQLGRKRFLLK</sequence>
<dbReference type="Pfam" id="PF13614">
    <property type="entry name" value="AAA_31"/>
    <property type="match status" value="1"/>
</dbReference>
<evidence type="ECO:0000313" key="10">
    <source>
        <dbReference type="Proteomes" id="UP000515561"/>
    </source>
</evidence>
<evidence type="ECO:0000256" key="4">
    <source>
        <dbReference type="ARBA" id="ARBA00022741"/>
    </source>
</evidence>
<comment type="similarity">
    <text evidence="1">Belongs to the CpsD/CapB family.</text>
</comment>
<evidence type="ECO:0000256" key="7">
    <source>
        <dbReference type="ARBA" id="ARBA00023137"/>
    </source>
</evidence>
<dbReference type="EC" id="2.7.10.2" evidence="2"/>
<evidence type="ECO:0000313" key="9">
    <source>
        <dbReference type="EMBL" id="BCJ96742.1"/>
    </source>
</evidence>
<comment type="catalytic activity">
    <reaction evidence="8">
        <text>L-tyrosyl-[protein] + ATP = O-phospho-L-tyrosyl-[protein] + ADP + H(+)</text>
        <dbReference type="Rhea" id="RHEA:10596"/>
        <dbReference type="Rhea" id="RHEA-COMP:10136"/>
        <dbReference type="Rhea" id="RHEA-COMP:20101"/>
        <dbReference type="ChEBI" id="CHEBI:15378"/>
        <dbReference type="ChEBI" id="CHEBI:30616"/>
        <dbReference type="ChEBI" id="CHEBI:46858"/>
        <dbReference type="ChEBI" id="CHEBI:61978"/>
        <dbReference type="ChEBI" id="CHEBI:456216"/>
        <dbReference type="EC" id="2.7.10.2"/>
    </reaction>
</comment>
<dbReference type="NCBIfam" id="TIGR01007">
    <property type="entry name" value="eps_fam"/>
    <property type="match status" value="1"/>
</dbReference>
<dbReference type="InterPro" id="IPR027417">
    <property type="entry name" value="P-loop_NTPase"/>
</dbReference>
<dbReference type="PANTHER" id="PTHR32309:SF13">
    <property type="entry name" value="FERRIC ENTEROBACTIN TRANSPORT PROTEIN FEPE"/>
    <property type="match status" value="1"/>
</dbReference>
<dbReference type="Proteomes" id="UP000515561">
    <property type="component" value="Chromosome"/>
</dbReference>
<evidence type="ECO:0000256" key="2">
    <source>
        <dbReference type="ARBA" id="ARBA00011903"/>
    </source>
</evidence>
<evidence type="ECO:0000256" key="1">
    <source>
        <dbReference type="ARBA" id="ARBA00007316"/>
    </source>
</evidence>
<dbReference type="RefSeq" id="WP_184092135.1">
    <property type="nucleotide sequence ID" value="NZ_AP023367.1"/>
</dbReference>
<dbReference type="GO" id="GO:0005886">
    <property type="term" value="C:plasma membrane"/>
    <property type="evidence" value="ECO:0007669"/>
    <property type="project" value="TreeGrafter"/>
</dbReference>
<keyword evidence="10" id="KW-1185">Reference proteome</keyword>
<organism evidence="9 10">
    <name type="scientific">Anaerocolumna cellulosilytica</name>
    <dbReference type="NCBI Taxonomy" id="433286"/>
    <lineage>
        <taxon>Bacteria</taxon>
        <taxon>Bacillati</taxon>
        <taxon>Bacillota</taxon>
        <taxon>Clostridia</taxon>
        <taxon>Lachnospirales</taxon>
        <taxon>Lachnospiraceae</taxon>
        <taxon>Anaerocolumna</taxon>
    </lineage>
</organism>
<dbReference type="CDD" id="cd05387">
    <property type="entry name" value="BY-kinase"/>
    <property type="match status" value="1"/>
</dbReference>
<keyword evidence="6" id="KW-0067">ATP-binding</keyword>
<proteinExistence type="inferred from homology"/>
<gene>
    <name evidence="9" type="ORF">acsn021_43110</name>
</gene>
<keyword evidence="7" id="KW-0829">Tyrosine-protein kinase</keyword>
<name>A0A6S6RBZ2_9FIRM</name>
<evidence type="ECO:0000256" key="8">
    <source>
        <dbReference type="ARBA" id="ARBA00051245"/>
    </source>
</evidence>
<dbReference type="InterPro" id="IPR025669">
    <property type="entry name" value="AAA_dom"/>
</dbReference>
<dbReference type="GO" id="GO:0004715">
    <property type="term" value="F:non-membrane spanning protein tyrosine kinase activity"/>
    <property type="evidence" value="ECO:0007669"/>
    <property type="project" value="UniProtKB-EC"/>
</dbReference>
<dbReference type="AlphaFoldDB" id="A0A6S6RBZ2"/>
<evidence type="ECO:0000256" key="6">
    <source>
        <dbReference type="ARBA" id="ARBA00022840"/>
    </source>
</evidence>
<evidence type="ECO:0000256" key="3">
    <source>
        <dbReference type="ARBA" id="ARBA00022679"/>
    </source>
</evidence>
<keyword evidence="3" id="KW-0808">Transferase</keyword>
<dbReference type="PANTHER" id="PTHR32309">
    <property type="entry name" value="TYROSINE-PROTEIN KINASE"/>
    <property type="match status" value="1"/>
</dbReference>
<protein>
    <recommendedName>
        <fullName evidence="2">non-specific protein-tyrosine kinase</fullName>
        <ecNumber evidence="2">2.7.10.2</ecNumber>
    </recommendedName>
</protein>
<dbReference type="SUPFAM" id="SSF52540">
    <property type="entry name" value="P-loop containing nucleoside triphosphate hydrolases"/>
    <property type="match status" value="1"/>
</dbReference>
<dbReference type="Gene3D" id="3.40.50.300">
    <property type="entry name" value="P-loop containing nucleotide triphosphate hydrolases"/>
    <property type="match status" value="1"/>
</dbReference>
<dbReference type="GO" id="GO:0005524">
    <property type="term" value="F:ATP binding"/>
    <property type="evidence" value="ECO:0007669"/>
    <property type="project" value="UniProtKB-KW"/>
</dbReference>
<dbReference type="EMBL" id="AP023367">
    <property type="protein sequence ID" value="BCJ96742.1"/>
    <property type="molecule type" value="Genomic_DNA"/>
</dbReference>
<keyword evidence="4" id="KW-0547">Nucleotide-binding</keyword>
<dbReference type="InterPro" id="IPR050445">
    <property type="entry name" value="Bact_polysacc_biosynth/exp"/>
</dbReference>
<reference evidence="9 10" key="1">
    <citation type="journal article" date="2016" name="Int. J. Syst. Evol. Microbiol.">
        <title>Descriptions of Anaerotaenia torta gen. nov., sp. nov. and Anaerocolumna cellulosilytica gen. nov., sp. nov. isolated from a methanogenic reactor of cattle waste.</title>
        <authorList>
            <person name="Uek A."/>
            <person name="Ohtaki Y."/>
            <person name="Kaku N."/>
            <person name="Ueki K."/>
        </authorList>
    </citation>
    <scope>NUCLEOTIDE SEQUENCE [LARGE SCALE GENOMIC DNA]</scope>
    <source>
        <strain evidence="9 10">SN021</strain>
    </source>
</reference>
<accession>A0A6S6RBZ2</accession>
<evidence type="ECO:0000256" key="5">
    <source>
        <dbReference type="ARBA" id="ARBA00022777"/>
    </source>
</evidence>
<dbReference type="KEGG" id="acel:acsn021_43110"/>